<keyword evidence="2" id="KW-1185">Reference proteome</keyword>
<dbReference type="RefSeq" id="WP_070402593.1">
    <property type="nucleotide sequence ID" value="NZ_BJVW01000009.1"/>
</dbReference>
<evidence type="ECO:0000313" key="2">
    <source>
        <dbReference type="Proteomes" id="UP000179145"/>
    </source>
</evidence>
<protein>
    <submittedName>
        <fullName evidence="1">Uncharacterized protein</fullName>
    </submittedName>
</protein>
<dbReference type="OrthoDB" id="272235at2"/>
<dbReference type="EMBL" id="CP014674">
    <property type="protein sequence ID" value="AOX16888.1"/>
    <property type="molecule type" value="Genomic_DNA"/>
</dbReference>
<dbReference type="PANTHER" id="PTHR33986">
    <property type="entry name" value="OS02G0535700 PROTEIN"/>
    <property type="match status" value="1"/>
</dbReference>
<proteinExistence type="predicted"/>
<gene>
    <name evidence="1" type="ORF">A0U89_06795</name>
</gene>
<sequence length="309" mass="33438">MSVAIIAEDFAGMRAQASGLAERAGLDWHFHAVKMRGPWAKLPARFCPNPLAAMDRIDLPPTTTLLMSVGGTGGVAAAALKRRTGLKLVQIQNPRMSFNRFDLIVANCHDGISGPNVVLCRNALHGMTPEKLAPERSKWSPILRRPERKLVSVLIGGANGRFRFGVDEAATLADGLAAMMTRDGVQIALTPSRRTDPQALAVLRTVLSPLGAFIWGGEGDNPYRGLLACADLIVVTMDSVSMVSEAVSTIAPVMIVELPGRSKRISAFIRTLQEAGRVKPFIPRWAFWPVTPLDDTPMAAGEMRRRLAI</sequence>
<dbReference type="PANTHER" id="PTHR33986:SF15">
    <property type="entry name" value="MITOCHONDRIAL FISSION PROTEIN ELM1"/>
    <property type="match status" value="1"/>
</dbReference>
<dbReference type="InterPro" id="IPR009367">
    <property type="entry name" value="Elm1-like"/>
</dbReference>
<dbReference type="eggNOG" id="COG3660">
    <property type="taxonomic scope" value="Bacteria"/>
</dbReference>
<dbReference type="Pfam" id="PF06258">
    <property type="entry name" value="Mito_fiss_Elm1"/>
    <property type="match status" value="1"/>
</dbReference>
<dbReference type="Proteomes" id="UP000179145">
    <property type="component" value="Chromosome"/>
</dbReference>
<dbReference type="AlphaFoldDB" id="A0A1D8UTB0"/>
<reference evidence="1 2" key="1">
    <citation type="journal article" date="2016" name="Microb. Cell Fact.">
        <title>Dissection of exopolysaccharide biosynthesis in Kozakia baliensis.</title>
        <authorList>
            <person name="Brandt J.U."/>
            <person name="Jakob F."/>
            <person name="Behr J."/>
            <person name="Geissler A.J."/>
            <person name="Vogel R.F."/>
        </authorList>
    </citation>
    <scope>NUCLEOTIDE SEQUENCE [LARGE SCALE GENOMIC DNA]</scope>
    <source>
        <strain evidence="1 2">DSM 14400</strain>
    </source>
</reference>
<dbReference type="STRING" id="153496.A0U89_06795"/>
<organism evidence="1 2">
    <name type="scientific">Kozakia baliensis</name>
    <dbReference type="NCBI Taxonomy" id="153496"/>
    <lineage>
        <taxon>Bacteria</taxon>
        <taxon>Pseudomonadati</taxon>
        <taxon>Pseudomonadota</taxon>
        <taxon>Alphaproteobacteria</taxon>
        <taxon>Acetobacterales</taxon>
        <taxon>Acetobacteraceae</taxon>
        <taxon>Kozakia</taxon>
    </lineage>
</organism>
<accession>A0A1D8UTB0</accession>
<name>A0A1D8UTB0_9PROT</name>
<evidence type="ECO:0000313" key="1">
    <source>
        <dbReference type="EMBL" id="AOX16888.1"/>
    </source>
</evidence>
<dbReference type="KEGG" id="kba:A0U89_06795"/>